<dbReference type="WBParaSite" id="EEL_0000434701-mRNA-1">
    <property type="protein sequence ID" value="EEL_0000434701-mRNA-1"/>
    <property type="gene ID" value="EEL_0000434701"/>
</dbReference>
<feature type="domain" description="ZP" evidence="10">
    <location>
        <begin position="39"/>
        <end position="279"/>
    </location>
</feature>
<reference evidence="12" key="1">
    <citation type="submission" date="2017-02" db="UniProtKB">
        <authorList>
            <consortium name="WormBaseParasite"/>
        </authorList>
    </citation>
    <scope>IDENTIFICATION</scope>
</reference>
<evidence type="ECO:0000256" key="6">
    <source>
        <dbReference type="ARBA" id="ARBA00022989"/>
    </source>
</evidence>
<keyword evidence="6 8" id="KW-1133">Transmembrane helix</keyword>
<dbReference type="PANTHER" id="PTHR22907:SF54">
    <property type="entry name" value="GH04558P"/>
    <property type="match status" value="1"/>
</dbReference>
<feature type="transmembrane region" description="Helical" evidence="8">
    <location>
        <begin position="387"/>
        <end position="411"/>
    </location>
</feature>
<protein>
    <submittedName>
        <fullName evidence="12">ZP domain-containing protein</fullName>
    </submittedName>
</protein>
<dbReference type="Pfam" id="PF25301">
    <property type="entry name" value="CUT_C"/>
    <property type="match status" value="1"/>
</dbReference>
<name>A0A0R3RRI3_9BILA</name>
<accession>A0A0R3RRI3</accession>
<keyword evidence="4 8" id="KW-0812">Transmembrane</keyword>
<dbReference type="AlphaFoldDB" id="A0A0R3RRI3"/>
<dbReference type="PANTHER" id="PTHR22907">
    <property type="entry name" value="GH04558P"/>
    <property type="match status" value="1"/>
</dbReference>
<feature type="signal peptide" evidence="9">
    <location>
        <begin position="1"/>
        <end position="25"/>
    </location>
</feature>
<evidence type="ECO:0000256" key="9">
    <source>
        <dbReference type="SAM" id="SignalP"/>
    </source>
</evidence>
<dbReference type="InterPro" id="IPR057475">
    <property type="entry name" value="CUT_C"/>
</dbReference>
<keyword evidence="7 8" id="KW-0472">Membrane</keyword>
<dbReference type="InterPro" id="IPR056953">
    <property type="entry name" value="CUT_N"/>
</dbReference>
<dbReference type="PROSITE" id="PS51034">
    <property type="entry name" value="ZP_2"/>
    <property type="match status" value="1"/>
</dbReference>
<dbReference type="SMART" id="SM00241">
    <property type="entry name" value="ZP"/>
    <property type="match status" value="1"/>
</dbReference>
<sequence length="416" mass="46405">MQASSIRHFINLLLLICELINAALTASIDNELIGTPVVDCEDTMVSLTFRTKKPFTGRVYVRGLADDERCSRNFASNIDQSKFSMIIQNGDCTMQRQRVTGSLEGIMFSLTIVVSFHGTFITRMDRAYRCMCFFRNIKRLTSGIDMSSIGTTELMDTVRMPTCTYSIHLGSADGPPAVYGQVGEKIYHVWECDDDSQGFLVHSCFVNDGRGTRFDLLDVDGCAIDPIIQPDVQYEADMRRAVVETWGYKFSDTSVLNYQCVVELCKKNAGECEGLTPPTCTSHNRSRRSVTGNNSNAVLKENMHDASSDLRSDYTSLDSRSTHQMDLVATISMLDNIEENGIPDQPSRSLVQGLSNKLQNRILKFQYGSKNGMAVALVASQKICISYPVLTTFFFATSLVLTTLGTVLLFLCRRNR</sequence>
<dbReference type="InterPro" id="IPR001507">
    <property type="entry name" value="ZP_dom"/>
</dbReference>
<dbReference type="GO" id="GO:0042302">
    <property type="term" value="F:structural constituent of cuticle"/>
    <property type="evidence" value="ECO:0007669"/>
    <property type="project" value="UniProtKB-KW"/>
</dbReference>
<evidence type="ECO:0000313" key="11">
    <source>
        <dbReference type="Proteomes" id="UP000050640"/>
    </source>
</evidence>
<evidence type="ECO:0000256" key="5">
    <source>
        <dbReference type="ARBA" id="ARBA00022729"/>
    </source>
</evidence>
<keyword evidence="5 9" id="KW-0732">Signal</keyword>
<evidence type="ECO:0000256" key="7">
    <source>
        <dbReference type="ARBA" id="ARBA00023136"/>
    </source>
</evidence>
<comment type="subcellular location">
    <subcellularLocation>
        <location evidence="1">Cell membrane</location>
        <topology evidence="1">Single-pass type I membrane protein</topology>
    </subcellularLocation>
</comment>
<proteinExistence type="predicted"/>
<keyword evidence="11" id="KW-1185">Reference proteome</keyword>
<evidence type="ECO:0000256" key="3">
    <source>
        <dbReference type="ARBA" id="ARBA00022475"/>
    </source>
</evidence>
<dbReference type="GO" id="GO:0005886">
    <property type="term" value="C:plasma membrane"/>
    <property type="evidence" value="ECO:0007669"/>
    <property type="project" value="UniProtKB-SubCell"/>
</dbReference>
<dbReference type="STRING" id="1147741.A0A0R3RRI3"/>
<evidence type="ECO:0000256" key="2">
    <source>
        <dbReference type="ARBA" id="ARBA00022460"/>
    </source>
</evidence>
<dbReference type="Pfam" id="PF25057">
    <property type="entry name" value="CUT_N"/>
    <property type="match status" value="1"/>
</dbReference>
<evidence type="ECO:0000313" key="12">
    <source>
        <dbReference type="WBParaSite" id="EEL_0000434701-mRNA-1"/>
    </source>
</evidence>
<feature type="chain" id="PRO_5006447739" evidence="9">
    <location>
        <begin position="26"/>
        <end position="416"/>
    </location>
</feature>
<dbReference type="Proteomes" id="UP000050640">
    <property type="component" value="Unplaced"/>
</dbReference>
<evidence type="ECO:0000256" key="1">
    <source>
        <dbReference type="ARBA" id="ARBA00004251"/>
    </source>
</evidence>
<keyword evidence="3" id="KW-1003">Cell membrane</keyword>
<evidence type="ECO:0000259" key="10">
    <source>
        <dbReference type="PROSITE" id="PS51034"/>
    </source>
</evidence>
<evidence type="ECO:0000256" key="8">
    <source>
        <dbReference type="SAM" id="Phobius"/>
    </source>
</evidence>
<keyword evidence="2" id="KW-0193">Cuticle</keyword>
<organism evidence="11 12">
    <name type="scientific">Elaeophora elaphi</name>
    <dbReference type="NCBI Taxonomy" id="1147741"/>
    <lineage>
        <taxon>Eukaryota</taxon>
        <taxon>Metazoa</taxon>
        <taxon>Ecdysozoa</taxon>
        <taxon>Nematoda</taxon>
        <taxon>Chromadorea</taxon>
        <taxon>Rhabditida</taxon>
        <taxon>Spirurina</taxon>
        <taxon>Spiruromorpha</taxon>
        <taxon>Filarioidea</taxon>
        <taxon>Onchocercidae</taxon>
        <taxon>Elaeophora</taxon>
    </lineage>
</organism>
<evidence type="ECO:0000256" key="4">
    <source>
        <dbReference type="ARBA" id="ARBA00022692"/>
    </source>
</evidence>
<dbReference type="InterPro" id="IPR051962">
    <property type="entry name" value="Cuticlin"/>
</dbReference>